<dbReference type="eggNOG" id="COG2165">
    <property type="taxonomic scope" value="Bacteria"/>
</dbReference>
<proteinExistence type="predicted"/>
<protein>
    <submittedName>
        <fullName evidence="1">General secretion pathway protein G</fullName>
    </submittedName>
</protein>
<sequence>MKKVIKRRTSNQTLFKKVKSKRMITLMEMMVVIFLIGIITAVIAYNYQGTLEKGRAFKTEQGIDRVETILNLRVAEDPDLLQHLDRDWTEIIRNDPLVKDPKALINDGWGQPLKLEINRETNAIQMHSEKLNLYKRK</sequence>
<reference evidence="1" key="1">
    <citation type="submission" date="2013-12" db="EMBL/GenBank/DDBJ databases">
        <authorList>
            <person name="Linke B."/>
        </authorList>
    </citation>
    <scope>NUCLEOTIDE SEQUENCE [LARGE SCALE GENOMIC DNA]</scope>
    <source>
        <strain evidence="1">CRIB-18</strain>
    </source>
</reference>
<dbReference type="AlphaFoldDB" id="A0A090CZV1"/>
<name>A0A090CZV1_9BACT</name>
<dbReference type="InterPro" id="IPR045584">
    <property type="entry name" value="Pilin-like"/>
</dbReference>
<dbReference type="EMBL" id="CCEJ010000008">
    <property type="protein sequence ID" value="CDR34536.1"/>
    <property type="molecule type" value="Genomic_DNA"/>
</dbReference>
<organism evidence="1 2">
    <name type="scientific">Candidatus Criblamydia sequanensis CRIB-18</name>
    <dbReference type="NCBI Taxonomy" id="1437425"/>
    <lineage>
        <taxon>Bacteria</taxon>
        <taxon>Pseudomonadati</taxon>
        <taxon>Chlamydiota</taxon>
        <taxon>Chlamydiia</taxon>
        <taxon>Parachlamydiales</taxon>
        <taxon>Candidatus Criblamydiaceae</taxon>
        <taxon>Candidatus Criblamydia</taxon>
    </lineage>
</organism>
<dbReference type="STRING" id="1437425.CSEC_1725"/>
<evidence type="ECO:0000313" key="1">
    <source>
        <dbReference type="EMBL" id="CDR34536.1"/>
    </source>
</evidence>
<dbReference type="Gene3D" id="3.30.700.10">
    <property type="entry name" value="Glycoprotein, Type 4 Pilin"/>
    <property type="match status" value="1"/>
</dbReference>
<comment type="caution">
    <text evidence="1">The sequence shown here is derived from an EMBL/GenBank/DDBJ whole genome shotgun (WGS) entry which is preliminary data.</text>
</comment>
<dbReference type="SUPFAM" id="SSF54523">
    <property type="entry name" value="Pili subunits"/>
    <property type="match status" value="1"/>
</dbReference>
<reference evidence="1" key="2">
    <citation type="submission" date="2014-09" db="EMBL/GenBank/DDBJ databases">
        <title>Criblamydia sequanensis harbors a mega-plasmid encoding arsenite resistance.</title>
        <authorList>
            <person name="Bertelli C."/>
            <person name="Goesmann A."/>
            <person name="Greub G."/>
        </authorList>
    </citation>
    <scope>NUCLEOTIDE SEQUENCE [LARGE SCALE GENOMIC DNA]</scope>
    <source>
        <strain evidence="1">CRIB-18</strain>
    </source>
</reference>
<dbReference type="Proteomes" id="UP000031552">
    <property type="component" value="Unassembled WGS sequence"/>
</dbReference>
<dbReference type="OrthoDB" id="21323at2"/>
<dbReference type="RefSeq" id="WP_053331943.1">
    <property type="nucleotide sequence ID" value="NZ_CCEJ010000008.1"/>
</dbReference>
<gene>
    <name evidence="1" type="primary">gspG</name>
    <name evidence="1" type="ORF">CSEC_1725</name>
</gene>
<accession>A0A090CZV1</accession>
<keyword evidence="2" id="KW-1185">Reference proteome</keyword>
<evidence type="ECO:0000313" key="2">
    <source>
        <dbReference type="Proteomes" id="UP000031552"/>
    </source>
</evidence>